<dbReference type="Gene3D" id="3.40.366.10">
    <property type="entry name" value="Malonyl-Coenzyme A Acyl Carrier Protein, domain 2"/>
    <property type="match status" value="1"/>
</dbReference>
<proteinExistence type="inferred from homology"/>
<dbReference type="PANTHER" id="PTHR42681">
    <property type="entry name" value="MALONYL-COA-ACYL CARRIER PROTEIN TRANSACYLASE, MITOCHONDRIAL"/>
    <property type="match status" value="1"/>
</dbReference>
<dbReference type="PANTHER" id="PTHR42681:SF1">
    <property type="entry name" value="MALONYL-COA-ACYL CARRIER PROTEIN TRANSACYLASE, MITOCHONDRIAL"/>
    <property type="match status" value="1"/>
</dbReference>
<organism evidence="7 8">
    <name type="scientific">Kineothrix alysoides</name>
    <dbReference type="NCBI Taxonomy" id="1469948"/>
    <lineage>
        <taxon>Bacteria</taxon>
        <taxon>Bacillati</taxon>
        <taxon>Bacillota</taxon>
        <taxon>Clostridia</taxon>
        <taxon>Lachnospirales</taxon>
        <taxon>Lachnospiraceae</taxon>
        <taxon>Kineothrix</taxon>
    </lineage>
</organism>
<evidence type="ECO:0000259" key="6">
    <source>
        <dbReference type="SMART" id="SM00827"/>
    </source>
</evidence>
<comment type="similarity">
    <text evidence="4">Belongs to the fabD family.</text>
</comment>
<evidence type="ECO:0000256" key="2">
    <source>
        <dbReference type="ARBA" id="ARBA00023315"/>
    </source>
</evidence>
<dbReference type="InterPro" id="IPR001227">
    <property type="entry name" value="Ac_transferase_dom_sf"/>
</dbReference>
<keyword evidence="2 4" id="KW-0012">Acyltransferase</keyword>
<evidence type="ECO:0000313" key="7">
    <source>
        <dbReference type="EMBL" id="TCL57598.1"/>
    </source>
</evidence>
<gene>
    <name evidence="7" type="ORF">EDD76_108133</name>
</gene>
<dbReference type="GO" id="GO:0006633">
    <property type="term" value="P:fatty acid biosynthetic process"/>
    <property type="evidence" value="ECO:0007669"/>
    <property type="project" value="TreeGrafter"/>
</dbReference>
<dbReference type="InterPro" id="IPR024925">
    <property type="entry name" value="Malonyl_CoA-ACP_transAc"/>
</dbReference>
<feature type="active site" evidence="5">
    <location>
        <position position="90"/>
    </location>
</feature>
<dbReference type="Proteomes" id="UP000295718">
    <property type="component" value="Unassembled WGS sequence"/>
</dbReference>
<dbReference type="InterPro" id="IPR016035">
    <property type="entry name" value="Acyl_Trfase/lysoPLipase"/>
</dbReference>
<evidence type="ECO:0000256" key="5">
    <source>
        <dbReference type="PIRSR" id="PIRSR000446-1"/>
    </source>
</evidence>
<dbReference type="EMBL" id="SLUO01000008">
    <property type="protein sequence ID" value="TCL57598.1"/>
    <property type="molecule type" value="Genomic_DNA"/>
</dbReference>
<dbReference type="RefSeq" id="WP_031390790.1">
    <property type="nucleotide sequence ID" value="NZ_JPNB01000001.1"/>
</dbReference>
<accession>A0A4R1QUJ6</accession>
<evidence type="ECO:0000313" key="8">
    <source>
        <dbReference type="Proteomes" id="UP000295718"/>
    </source>
</evidence>
<dbReference type="STRING" id="1469948.GCA_000732725_02101"/>
<dbReference type="SMART" id="SM00827">
    <property type="entry name" value="PKS_AT"/>
    <property type="match status" value="1"/>
</dbReference>
<dbReference type="PIRSF" id="PIRSF000446">
    <property type="entry name" value="Mct"/>
    <property type="match status" value="1"/>
</dbReference>
<keyword evidence="1 4" id="KW-0808">Transferase</keyword>
<dbReference type="OrthoDB" id="9805460at2"/>
<feature type="active site" evidence="5">
    <location>
        <position position="198"/>
    </location>
</feature>
<keyword evidence="8" id="KW-1185">Reference proteome</keyword>
<feature type="domain" description="Malonyl-CoA:ACP transacylase (MAT)" evidence="6">
    <location>
        <begin position="7"/>
        <end position="298"/>
    </location>
</feature>
<evidence type="ECO:0000256" key="4">
    <source>
        <dbReference type="PIRNR" id="PIRNR000446"/>
    </source>
</evidence>
<dbReference type="InterPro" id="IPR014043">
    <property type="entry name" value="Acyl_transferase_dom"/>
</dbReference>
<dbReference type="InterPro" id="IPR050858">
    <property type="entry name" value="Mal-CoA-ACP_Trans/PKS_FabD"/>
</dbReference>
<evidence type="ECO:0000256" key="1">
    <source>
        <dbReference type="ARBA" id="ARBA00022679"/>
    </source>
</evidence>
<dbReference type="GO" id="GO:0004314">
    <property type="term" value="F:[acyl-carrier-protein] S-malonyltransferase activity"/>
    <property type="evidence" value="ECO:0007669"/>
    <property type="project" value="UniProtKB-EC"/>
</dbReference>
<evidence type="ECO:0000256" key="3">
    <source>
        <dbReference type="ARBA" id="ARBA00048462"/>
    </source>
</evidence>
<dbReference type="Gene3D" id="3.30.70.250">
    <property type="entry name" value="Malonyl-CoA ACP transacylase, ACP-binding"/>
    <property type="match status" value="1"/>
</dbReference>
<name>A0A4R1QUJ6_9FIRM</name>
<dbReference type="EC" id="2.3.1.39" evidence="4"/>
<reference evidence="7 8" key="1">
    <citation type="submission" date="2019-03" db="EMBL/GenBank/DDBJ databases">
        <title>Genomic Encyclopedia of Type Strains, Phase IV (KMG-IV): sequencing the most valuable type-strain genomes for metagenomic binning, comparative biology and taxonomic classification.</title>
        <authorList>
            <person name="Goeker M."/>
        </authorList>
    </citation>
    <scope>NUCLEOTIDE SEQUENCE [LARGE SCALE GENOMIC DNA]</scope>
    <source>
        <strain evidence="7 8">DSM 100556</strain>
    </source>
</reference>
<comment type="catalytic activity">
    <reaction evidence="3 4">
        <text>holo-[ACP] + malonyl-CoA = malonyl-[ACP] + CoA</text>
        <dbReference type="Rhea" id="RHEA:41792"/>
        <dbReference type="Rhea" id="RHEA-COMP:9623"/>
        <dbReference type="Rhea" id="RHEA-COMP:9685"/>
        <dbReference type="ChEBI" id="CHEBI:57287"/>
        <dbReference type="ChEBI" id="CHEBI:57384"/>
        <dbReference type="ChEBI" id="CHEBI:64479"/>
        <dbReference type="ChEBI" id="CHEBI:78449"/>
        <dbReference type="EC" id="2.3.1.39"/>
    </reaction>
</comment>
<comment type="caution">
    <text evidence="7">The sequence shown here is derived from an EMBL/GenBank/DDBJ whole genome shotgun (WGS) entry which is preliminary data.</text>
</comment>
<sequence length="309" mass="35050">MKRIAALFPGQASQYKGMGRDFYLQYQSVRDIFNRASEVIDKDVYSICQDEKMLQRTEYAQIGIMVLCIAIFDVVKREIESPIQFFAGHSIGEYAALTCSECLNFEDAVKLVQIRGTVMGKFGGEGKFAMANMGSASNDVIMEECIRFSDDIDFVSLSCDNSKEQKIVAGSSKAVKRLVEGTEDLFHGKVINNLGAFHTNYMLEAQKEFNETLCHAKFHEMKKVVFSNVTGRPYFDETQVYPLLGRQMVKTVKWRQTMDYLKKMNIDEYWEVGPGCVLTNILKREDPSINVKSADKILKMEGTGNEKIC</sequence>
<dbReference type="AlphaFoldDB" id="A0A4R1QUJ6"/>
<protein>
    <recommendedName>
        <fullName evidence="4">Malonyl CoA-acyl carrier protein transacylase</fullName>
        <ecNumber evidence="4">2.3.1.39</ecNumber>
    </recommendedName>
</protein>
<dbReference type="Pfam" id="PF00698">
    <property type="entry name" value="Acyl_transf_1"/>
    <property type="match status" value="1"/>
</dbReference>
<dbReference type="SUPFAM" id="SSF52151">
    <property type="entry name" value="FabD/lysophospholipase-like"/>
    <property type="match status" value="1"/>
</dbReference>